<evidence type="ECO:0000313" key="3">
    <source>
        <dbReference type="EMBL" id="KKP65811.1"/>
    </source>
</evidence>
<dbReference type="GO" id="GO:0009103">
    <property type="term" value="P:lipopolysaccharide biosynthetic process"/>
    <property type="evidence" value="ECO:0007669"/>
    <property type="project" value="TreeGrafter"/>
</dbReference>
<dbReference type="PANTHER" id="PTHR46401">
    <property type="entry name" value="GLYCOSYLTRANSFERASE WBBK-RELATED"/>
    <property type="match status" value="1"/>
</dbReference>
<evidence type="ECO:0000259" key="2">
    <source>
        <dbReference type="Pfam" id="PF00534"/>
    </source>
</evidence>
<dbReference type="GO" id="GO:0016757">
    <property type="term" value="F:glycosyltransferase activity"/>
    <property type="evidence" value="ECO:0007669"/>
    <property type="project" value="InterPro"/>
</dbReference>
<dbReference type="Gene3D" id="3.40.50.2000">
    <property type="entry name" value="Glycogen Phosphorylase B"/>
    <property type="match status" value="2"/>
</dbReference>
<evidence type="ECO:0000313" key="4">
    <source>
        <dbReference type="Proteomes" id="UP000034127"/>
    </source>
</evidence>
<dbReference type="SUPFAM" id="SSF53756">
    <property type="entry name" value="UDP-Glycosyltransferase/glycogen phosphorylase"/>
    <property type="match status" value="1"/>
</dbReference>
<dbReference type="PANTHER" id="PTHR46401:SF2">
    <property type="entry name" value="GLYCOSYLTRANSFERASE WBBK-RELATED"/>
    <property type="match status" value="1"/>
</dbReference>
<gene>
    <name evidence="3" type="ORF">UR63_C0043G0006</name>
</gene>
<protein>
    <submittedName>
        <fullName evidence="3">Glycosyl transferase group 1</fullName>
    </submittedName>
</protein>
<feature type="domain" description="Glycosyl transferase family 1" evidence="2">
    <location>
        <begin position="211"/>
        <end position="345"/>
    </location>
</feature>
<comment type="caution">
    <text evidence="3">The sequence shown here is derived from an EMBL/GenBank/DDBJ whole genome shotgun (WGS) entry which is preliminary data.</text>
</comment>
<accession>A0A0G0BQ85</accession>
<dbReference type="CDD" id="cd03809">
    <property type="entry name" value="GT4_MtfB-like"/>
    <property type="match status" value="1"/>
</dbReference>
<evidence type="ECO:0000256" key="1">
    <source>
        <dbReference type="ARBA" id="ARBA00022679"/>
    </source>
</evidence>
<keyword evidence="1 3" id="KW-0808">Transferase</keyword>
<dbReference type="Proteomes" id="UP000034127">
    <property type="component" value="Unassembled WGS sequence"/>
</dbReference>
<organism evidence="3 4">
    <name type="scientific">Candidatus Roizmanbacteria bacterium GW2011_GWC2_35_12</name>
    <dbReference type="NCBI Taxonomy" id="1618485"/>
    <lineage>
        <taxon>Bacteria</taxon>
        <taxon>Candidatus Roizmaniibacteriota</taxon>
    </lineage>
</organism>
<dbReference type="InterPro" id="IPR001296">
    <property type="entry name" value="Glyco_trans_1"/>
</dbReference>
<dbReference type="EMBL" id="LBPX01000043">
    <property type="protein sequence ID" value="KKP65811.1"/>
    <property type="molecule type" value="Genomic_DNA"/>
</dbReference>
<dbReference type="AlphaFoldDB" id="A0A0G0BQ85"/>
<sequence length="389" mass="44754">MKIGIDISQLNYEGTGVGNFTYNLVRNLLLADKNNEYRLFYASLHKLNSPVLNDFEKLGAKVYRYPIPHKALHFLWGDKNLVPIDLLIGKVDVMIFSDYLRPPTLYKTKGITIIHDLIWKLFPEKQDQKTIKYHEIKIKKTIENGDVVITDSECTKKDLIKLYPQIDEKRIQIIYPGIGDQFKKINDENKIVSVLKKYNVFGSNHQSLITNHYLLYVGAVEPRKNLDIAIETFHQLIKPPRFSDGESFPKPRRIDDFKFLIIGKAGWEKDKIYELVKNLHLEDKVKFIGFVPDSDLPYLYSGAKALVYLSSYEGFGLPPIEAASCGTPVLLYNNSSLSELFKNGYPYAKKGGELSALKFLLENKIDTKKYLNQFSWKEYVARLISILGN</sequence>
<proteinExistence type="predicted"/>
<reference evidence="3 4" key="1">
    <citation type="journal article" date="2015" name="Nature">
        <title>rRNA introns, odd ribosomes, and small enigmatic genomes across a large radiation of phyla.</title>
        <authorList>
            <person name="Brown C.T."/>
            <person name="Hug L.A."/>
            <person name="Thomas B.C."/>
            <person name="Sharon I."/>
            <person name="Castelle C.J."/>
            <person name="Singh A."/>
            <person name="Wilkins M.J."/>
            <person name="Williams K.H."/>
            <person name="Banfield J.F."/>
        </authorList>
    </citation>
    <scope>NUCLEOTIDE SEQUENCE [LARGE SCALE GENOMIC DNA]</scope>
</reference>
<name>A0A0G0BQ85_9BACT</name>
<dbReference type="Pfam" id="PF00534">
    <property type="entry name" value="Glycos_transf_1"/>
    <property type="match status" value="1"/>
</dbReference>